<comment type="caution">
    <text evidence="1">The sequence shown here is derived from an EMBL/GenBank/DDBJ whole genome shotgun (WGS) entry which is preliminary data.</text>
</comment>
<dbReference type="RefSeq" id="WP_146778592.1">
    <property type="nucleotide sequence ID" value="NZ_JARRYG010000006.1"/>
</dbReference>
<sequence length="80" mass="8629">MDLDVSRSEGVSRRVVQVCRTIEKHFCGIANLRGRVPRLLANSRRSEQGIAAGSHAIAICLVLRLYDCGSELVAEGGGYA</sequence>
<dbReference type="GeneID" id="89492209"/>
<accession>A0AA42FLD2</accession>
<name>A0AA42FLD2_9GAMM</name>
<organism evidence="1 2">
    <name type="scientific">Providencia huashanensis</name>
    <dbReference type="NCBI Taxonomy" id="3037798"/>
    <lineage>
        <taxon>Bacteria</taxon>
        <taxon>Pseudomonadati</taxon>
        <taxon>Pseudomonadota</taxon>
        <taxon>Gammaproteobacteria</taxon>
        <taxon>Enterobacterales</taxon>
        <taxon>Morganellaceae</taxon>
        <taxon>Providencia</taxon>
    </lineage>
</organism>
<reference evidence="1" key="1">
    <citation type="submission" date="2023-03" db="EMBL/GenBank/DDBJ databases">
        <title>a new species belonging to Providencia genus.</title>
        <authorList>
            <person name="Yang W."/>
            <person name="Hu F."/>
            <person name="Shen S."/>
            <person name="Ding L."/>
            <person name="Yin D."/>
        </authorList>
    </citation>
    <scope>NUCLEOTIDE SEQUENCE</scope>
    <source>
        <strain evidence="1">CRE-3FA-0001</strain>
    </source>
</reference>
<gene>
    <name evidence="1" type="ORF">P7V44_07805</name>
</gene>
<protein>
    <submittedName>
        <fullName evidence="1">Uncharacterized protein</fullName>
    </submittedName>
</protein>
<dbReference type="Proteomes" id="UP001156701">
    <property type="component" value="Unassembled WGS sequence"/>
</dbReference>
<proteinExistence type="predicted"/>
<dbReference type="EMBL" id="JARRYG010000006">
    <property type="protein sequence ID" value="MDG4696145.1"/>
    <property type="molecule type" value="Genomic_DNA"/>
</dbReference>
<dbReference type="AlphaFoldDB" id="A0AA42FLD2"/>
<evidence type="ECO:0000313" key="2">
    <source>
        <dbReference type="Proteomes" id="UP001156701"/>
    </source>
</evidence>
<evidence type="ECO:0000313" key="1">
    <source>
        <dbReference type="EMBL" id="MDG4696145.1"/>
    </source>
</evidence>